<comment type="caution">
    <text evidence="1">The sequence shown here is derived from an EMBL/GenBank/DDBJ whole genome shotgun (WGS) entry which is preliminary data.</text>
</comment>
<proteinExistence type="predicted"/>
<protein>
    <submittedName>
        <fullName evidence="1">DUF6470 family protein</fullName>
    </submittedName>
</protein>
<reference evidence="1" key="1">
    <citation type="submission" date="2021-11" db="EMBL/GenBank/DDBJ databases">
        <title>Description of a new species Pelosinus isolated from the bottom sediments of Lake Baikal.</title>
        <authorList>
            <person name="Zakharyuk A."/>
        </authorList>
    </citation>
    <scope>NUCLEOTIDE SEQUENCE</scope>
    <source>
        <strain evidence="1">Bkl1</strain>
    </source>
</reference>
<keyword evidence="2" id="KW-1185">Reference proteome</keyword>
<dbReference type="RefSeq" id="WP_229533576.1">
    <property type="nucleotide sequence ID" value="NZ_JAJHJB010000002.1"/>
</dbReference>
<sequence>MRPIEIQIHQVSGQLGLNITQPNINLKITAPDIEMKTTPVNLDLTIEPPEIFIDSRASFDSMGLQGVYSFGNSLAEEAKQACVQGIEQRVSVMHQMEDPHSGSIGQIIAAASKPREKQVVIGLSPSVGPDITAKLGTIKGTYTSARIDATVKEGTITNNFTWGKVDIYMEREPSIDIRT</sequence>
<evidence type="ECO:0000313" key="1">
    <source>
        <dbReference type="EMBL" id="MCC5464052.1"/>
    </source>
</evidence>
<dbReference type="Pfam" id="PF20074">
    <property type="entry name" value="DUF6470"/>
    <property type="match status" value="1"/>
</dbReference>
<evidence type="ECO:0000313" key="2">
    <source>
        <dbReference type="Proteomes" id="UP001165492"/>
    </source>
</evidence>
<accession>A0ABS8HM84</accession>
<dbReference type="Proteomes" id="UP001165492">
    <property type="component" value="Unassembled WGS sequence"/>
</dbReference>
<dbReference type="InterPro" id="IPR045527">
    <property type="entry name" value="DUF6470"/>
</dbReference>
<gene>
    <name evidence="1" type="ORF">LMF89_01590</name>
</gene>
<dbReference type="EMBL" id="JAJHJB010000002">
    <property type="protein sequence ID" value="MCC5464052.1"/>
    <property type="molecule type" value="Genomic_DNA"/>
</dbReference>
<organism evidence="1 2">
    <name type="scientific">Pelosinus baikalensis</name>
    <dbReference type="NCBI Taxonomy" id="2892015"/>
    <lineage>
        <taxon>Bacteria</taxon>
        <taxon>Bacillati</taxon>
        <taxon>Bacillota</taxon>
        <taxon>Negativicutes</taxon>
        <taxon>Selenomonadales</taxon>
        <taxon>Sporomusaceae</taxon>
        <taxon>Pelosinus</taxon>
    </lineage>
</organism>
<name>A0ABS8HM84_9FIRM</name>